<sequence>MAQSLQPVYVIGVGMTKFLRPGTNKVDYPQLVKEAVVSALSDCKLSYNTIQQACVGYVYGDSTCGQRSLYEVGMTGIPIYNVNNNCSTGSSALMLAYQLVKGGISDCILAVGFEKMERGSLTSKFRDRVSPLDKHMKVLSNNHPIIAAPMSAQMFGAAGQEHMMKYGTTKEHFAKIAQKNHKHSVHNQNSQSNREYSLQEIIDSPVVYGPLTRLQCCPTSNGAAAAVLASKRFVEENHLQSQAVEIVGMEMSTDPQSSLSENSCIKMVGFDMTKNASQQLYAKTSITPRDVDVIELHDCFSTNELITYEALGLCNVGKGAELVDANDNTYGGKYVINPSGGLISKGHPLGATGLAQCAELCWQLRGAAGLRQVPGARIALQHNIGLGGAVVVALYRHGFPELSRNHKSKLSHSFKVGDLVLYDFPKKTRRHKLSSIFKGPFVIVRPVGAGCYEIKSRTPQNKFIKVDGVQHLRPYFKRDADVMQNNTSEEESDSSSENQDPAEDQEVSVTTEPSSSRHYLRRNRKKIRPYPPIRFERYVS</sequence>
<keyword evidence="6" id="KW-0446">Lipid-binding</keyword>
<evidence type="ECO:0000259" key="11">
    <source>
        <dbReference type="Pfam" id="PF22691"/>
    </source>
</evidence>
<evidence type="ECO:0000256" key="5">
    <source>
        <dbReference type="ARBA" id="ARBA00023055"/>
    </source>
</evidence>
<dbReference type="CDD" id="cd00829">
    <property type="entry name" value="SCP-x_thiolase"/>
    <property type="match status" value="1"/>
</dbReference>
<dbReference type="FunFam" id="3.40.47.10:FF:000016">
    <property type="entry name" value="Non-specific lipid-transfer protein"/>
    <property type="match status" value="1"/>
</dbReference>
<feature type="region of interest" description="Disordered" evidence="9">
    <location>
        <begin position="484"/>
        <end position="526"/>
    </location>
</feature>
<dbReference type="InterPro" id="IPR020613">
    <property type="entry name" value="Thiolase_CS"/>
</dbReference>
<dbReference type="NCBIfam" id="NF006102">
    <property type="entry name" value="PRK08256.1"/>
    <property type="match status" value="1"/>
</dbReference>
<dbReference type="Pfam" id="PF00108">
    <property type="entry name" value="Thiolase_N"/>
    <property type="match status" value="1"/>
</dbReference>
<evidence type="ECO:0000256" key="9">
    <source>
        <dbReference type="SAM" id="MobiDB-lite"/>
    </source>
</evidence>
<dbReference type="PROSITE" id="PS00737">
    <property type="entry name" value="THIOLASE_2"/>
    <property type="match status" value="1"/>
</dbReference>
<reference evidence="12" key="1">
    <citation type="submission" date="2020-07" db="EMBL/GenBank/DDBJ databases">
        <title>Multicomponent nature underlies the extraordinary mechanical properties of spider dragline silk.</title>
        <authorList>
            <person name="Kono N."/>
            <person name="Nakamura H."/>
            <person name="Mori M."/>
            <person name="Yoshida Y."/>
            <person name="Ohtoshi R."/>
            <person name="Malay A.D."/>
            <person name="Moran D.A.P."/>
            <person name="Tomita M."/>
            <person name="Numata K."/>
            <person name="Arakawa K."/>
        </authorList>
    </citation>
    <scope>NUCLEOTIDE SEQUENCE</scope>
</reference>
<organism evidence="12 13">
    <name type="scientific">Trichonephila clavata</name>
    <name type="common">Joro spider</name>
    <name type="synonym">Nephila clavata</name>
    <dbReference type="NCBI Taxonomy" id="2740835"/>
    <lineage>
        <taxon>Eukaryota</taxon>
        <taxon>Metazoa</taxon>
        <taxon>Ecdysozoa</taxon>
        <taxon>Arthropoda</taxon>
        <taxon>Chelicerata</taxon>
        <taxon>Arachnida</taxon>
        <taxon>Araneae</taxon>
        <taxon>Araneomorphae</taxon>
        <taxon>Entelegynae</taxon>
        <taxon>Araneoidea</taxon>
        <taxon>Nephilidae</taxon>
        <taxon>Trichonephila</taxon>
    </lineage>
</organism>
<dbReference type="InterPro" id="IPR020616">
    <property type="entry name" value="Thiolase_N"/>
</dbReference>
<protein>
    <recommendedName>
        <fullName evidence="2">propanoyl-CoA C-acyltransferase</fullName>
        <ecNumber evidence="2">2.3.1.176</ecNumber>
    </recommendedName>
    <alternativeName>
        <fullName evidence="8">Propanoyl-CoA C-acyltransferase</fullName>
    </alternativeName>
</protein>
<keyword evidence="13" id="KW-1185">Reference proteome</keyword>
<dbReference type="PROSITE" id="PS00098">
    <property type="entry name" value="THIOLASE_1"/>
    <property type="match status" value="1"/>
</dbReference>
<dbReference type="GO" id="GO:0016747">
    <property type="term" value="F:acyltransferase activity, transferring groups other than amino-acyl groups"/>
    <property type="evidence" value="ECO:0007669"/>
    <property type="project" value="InterPro"/>
</dbReference>
<evidence type="ECO:0000256" key="8">
    <source>
        <dbReference type="ARBA" id="ARBA00032316"/>
    </source>
</evidence>
<dbReference type="InterPro" id="IPR016039">
    <property type="entry name" value="Thiolase-like"/>
</dbReference>
<comment type="caution">
    <text evidence="12">The sequence shown here is derived from an EMBL/GenBank/DDBJ whole genome shotgun (WGS) entry which is preliminary data.</text>
</comment>
<dbReference type="GO" id="GO:0008289">
    <property type="term" value="F:lipid binding"/>
    <property type="evidence" value="ECO:0007669"/>
    <property type="project" value="UniProtKB-KW"/>
</dbReference>
<dbReference type="InterPro" id="IPR020615">
    <property type="entry name" value="Thiolase_acyl_enz_int_AS"/>
</dbReference>
<feature type="compositionally biased region" description="Acidic residues" evidence="9">
    <location>
        <begin position="488"/>
        <end position="506"/>
    </location>
</feature>
<evidence type="ECO:0000256" key="7">
    <source>
        <dbReference type="ARBA" id="ARBA00023140"/>
    </source>
</evidence>
<evidence type="ECO:0000256" key="1">
    <source>
        <dbReference type="ARBA" id="ARBA00004275"/>
    </source>
</evidence>
<dbReference type="Pfam" id="PF22691">
    <property type="entry name" value="Thiolase_C_1"/>
    <property type="match status" value="1"/>
</dbReference>
<dbReference type="PANTHER" id="PTHR42870">
    <property type="entry name" value="ACETYL-COA C-ACETYLTRANSFERASE"/>
    <property type="match status" value="1"/>
</dbReference>
<proteinExistence type="predicted"/>
<keyword evidence="7" id="KW-0576">Peroxisome</keyword>
<dbReference type="OrthoDB" id="542135at2759"/>
<evidence type="ECO:0000256" key="6">
    <source>
        <dbReference type="ARBA" id="ARBA00023121"/>
    </source>
</evidence>
<evidence type="ECO:0000256" key="4">
    <source>
        <dbReference type="ARBA" id="ARBA00022679"/>
    </source>
</evidence>
<dbReference type="SUPFAM" id="SSF53901">
    <property type="entry name" value="Thiolase-like"/>
    <property type="match status" value="2"/>
</dbReference>
<accession>A0A8X6H693</accession>
<evidence type="ECO:0000313" key="13">
    <source>
        <dbReference type="Proteomes" id="UP000887116"/>
    </source>
</evidence>
<evidence type="ECO:0000259" key="10">
    <source>
        <dbReference type="Pfam" id="PF00108"/>
    </source>
</evidence>
<gene>
    <name evidence="12" type="primary">SCP2</name>
    <name evidence="12" type="ORF">TNCT_43561</name>
</gene>
<dbReference type="GO" id="GO:0006869">
    <property type="term" value="P:lipid transport"/>
    <property type="evidence" value="ECO:0007669"/>
    <property type="project" value="UniProtKB-KW"/>
</dbReference>
<keyword evidence="4" id="KW-0808">Transferase</keyword>
<keyword evidence="5" id="KW-0445">Lipid transport</keyword>
<evidence type="ECO:0000313" key="12">
    <source>
        <dbReference type="EMBL" id="GFR16818.1"/>
    </source>
</evidence>
<feature type="domain" description="Thiolase N-terminal" evidence="10">
    <location>
        <begin position="8"/>
        <end position="227"/>
    </location>
</feature>
<dbReference type="EMBL" id="BMAO01027439">
    <property type="protein sequence ID" value="GFR16818.1"/>
    <property type="molecule type" value="Genomic_DNA"/>
</dbReference>
<evidence type="ECO:0000256" key="3">
    <source>
        <dbReference type="ARBA" id="ARBA00022448"/>
    </source>
</evidence>
<dbReference type="Proteomes" id="UP000887116">
    <property type="component" value="Unassembled WGS sequence"/>
</dbReference>
<dbReference type="InterPro" id="IPR055140">
    <property type="entry name" value="Thiolase_C_2"/>
</dbReference>
<keyword evidence="3" id="KW-0813">Transport</keyword>
<feature type="compositionally biased region" description="Polar residues" evidence="9">
    <location>
        <begin position="507"/>
        <end position="517"/>
    </location>
</feature>
<dbReference type="PANTHER" id="PTHR42870:SF1">
    <property type="entry name" value="NON-SPECIFIC LIPID-TRANSFER PROTEIN-LIKE 2"/>
    <property type="match status" value="1"/>
</dbReference>
<dbReference type="AlphaFoldDB" id="A0A8X6H693"/>
<name>A0A8X6H693_TRICU</name>
<dbReference type="EC" id="2.3.1.176" evidence="2"/>
<dbReference type="GO" id="GO:0005777">
    <property type="term" value="C:peroxisome"/>
    <property type="evidence" value="ECO:0007669"/>
    <property type="project" value="UniProtKB-SubCell"/>
</dbReference>
<comment type="subcellular location">
    <subcellularLocation>
        <location evidence="1">Peroxisome</location>
    </subcellularLocation>
</comment>
<feature type="domain" description="Thiolase C-terminal" evidence="11">
    <location>
        <begin position="270"/>
        <end position="386"/>
    </location>
</feature>
<dbReference type="Gene3D" id="3.40.47.10">
    <property type="match status" value="1"/>
</dbReference>
<evidence type="ECO:0000256" key="2">
    <source>
        <dbReference type="ARBA" id="ARBA00012352"/>
    </source>
</evidence>